<dbReference type="Gene3D" id="3.10.350.10">
    <property type="entry name" value="LysM domain"/>
    <property type="match status" value="2"/>
</dbReference>
<sequence>MARRWAASVAMLALAGCIPSVEPPRGSERMPPPRHEEPPAPPMVDDRPARSIDVPAPRPARPAWEAKPVAADTREVAASTYTVRRGDGLGAIAERTGASVEAIARANGLAAPYPVQAGRRLTIPAGRYHLVRPGESGIAIARAYGVEWSRIVAANELTEPYSLRAGQRVLIPGPAESAPSRAAERAAAFRLDVDDILTGGEPALAANQAPVRPVRRPTRALPSNAVVAPPVRLAGGGFVWPVEGRVVKRFGPGASGERNDGIKLAVPVGTPVLSVADGVVAYAGDGIAALGGLVIVKHGGGWTSVYGHASRLLVSRGQSVKRGQSIALSGDTGFAEQPEVHFELRRGRTPVDPLTLLPRR</sequence>
<comment type="caution">
    <text evidence="4">The sequence shown here is derived from an EMBL/GenBank/DDBJ whole genome shotgun (WGS) entry which is preliminary data.</text>
</comment>
<dbReference type="InterPro" id="IPR011055">
    <property type="entry name" value="Dup_hybrid_motif"/>
</dbReference>
<accession>A0ABS0XP13</accession>
<dbReference type="SMART" id="SM00257">
    <property type="entry name" value="LysM"/>
    <property type="match status" value="2"/>
</dbReference>
<name>A0ABS0XP13_9SPHN</name>
<dbReference type="Pfam" id="PF01476">
    <property type="entry name" value="LysM"/>
    <property type="match status" value="2"/>
</dbReference>
<gene>
    <name evidence="4" type="ORF">JAO74_08270</name>
</gene>
<dbReference type="InterPro" id="IPR018392">
    <property type="entry name" value="LysM"/>
</dbReference>
<dbReference type="EMBL" id="JAELXS010000004">
    <property type="protein sequence ID" value="MBJ6121784.1"/>
    <property type="molecule type" value="Genomic_DNA"/>
</dbReference>
<reference evidence="5" key="1">
    <citation type="submission" date="2020-12" db="EMBL/GenBank/DDBJ databases">
        <title>Hymenobacter sp.</title>
        <authorList>
            <person name="Kim M.K."/>
        </authorList>
    </citation>
    <scope>NUCLEOTIDE SEQUENCE [LARGE SCALE GENOMIC DNA]</scope>
    <source>
        <strain evidence="5">BT553</strain>
    </source>
</reference>
<dbReference type="Gene3D" id="2.70.70.10">
    <property type="entry name" value="Glucose Permease (Domain IIA)"/>
    <property type="match status" value="1"/>
</dbReference>
<dbReference type="RefSeq" id="WP_199036941.1">
    <property type="nucleotide sequence ID" value="NZ_JAELXS010000004.1"/>
</dbReference>
<feature type="compositionally biased region" description="Basic and acidic residues" evidence="2">
    <location>
        <begin position="25"/>
        <end position="50"/>
    </location>
</feature>
<evidence type="ECO:0000313" key="5">
    <source>
        <dbReference type="Proteomes" id="UP000640426"/>
    </source>
</evidence>
<dbReference type="CDD" id="cd00118">
    <property type="entry name" value="LysM"/>
    <property type="match status" value="2"/>
</dbReference>
<dbReference type="PROSITE" id="PS51782">
    <property type="entry name" value="LYSM"/>
    <property type="match status" value="2"/>
</dbReference>
<dbReference type="PANTHER" id="PTHR21666">
    <property type="entry name" value="PEPTIDASE-RELATED"/>
    <property type="match status" value="1"/>
</dbReference>
<dbReference type="InterPro" id="IPR036779">
    <property type="entry name" value="LysM_dom_sf"/>
</dbReference>
<keyword evidence="5" id="KW-1185">Reference proteome</keyword>
<dbReference type="Pfam" id="PF01551">
    <property type="entry name" value="Peptidase_M23"/>
    <property type="match status" value="1"/>
</dbReference>
<evidence type="ECO:0000256" key="1">
    <source>
        <dbReference type="ARBA" id="ARBA00038420"/>
    </source>
</evidence>
<feature type="domain" description="LysM" evidence="3">
    <location>
        <begin position="127"/>
        <end position="171"/>
    </location>
</feature>
<dbReference type="CDD" id="cd12797">
    <property type="entry name" value="M23_peptidase"/>
    <property type="match status" value="1"/>
</dbReference>
<dbReference type="Proteomes" id="UP000640426">
    <property type="component" value="Unassembled WGS sequence"/>
</dbReference>
<proteinExistence type="inferred from homology"/>
<comment type="similarity">
    <text evidence="1">Belongs to the E.coli NlpD/Haemophilus LppB family.</text>
</comment>
<evidence type="ECO:0000259" key="3">
    <source>
        <dbReference type="PROSITE" id="PS51782"/>
    </source>
</evidence>
<dbReference type="PANTHER" id="PTHR21666:SF263">
    <property type="entry name" value="MUREIN HYDROLASE ACTIVATOR NLPD"/>
    <property type="match status" value="1"/>
</dbReference>
<protein>
    <submittedName>
        <fullName evidence="4">M23 family metallopeptidase</fullName>
    </submittedName>
</protein>
<dbReference type="SUPFAM" id="SSF54106">
    <property type="entry name" value="LysM domain"/>
    <property type="match status" value="1"/>
</dbReference>
<dbReference type="InterPro" id="IPR050570">
    <property type="entry name" value="Cell_wall_metabolism_enzyme"/>
</dbReference>
<evidence type="ECO:0000313" key="4">
    <source>
        <dbReference type="EMBL" id="MBJ6121784.1"/>
    </source>
</evidence>
<dbReference type="SUPFAM" id="SSF51261">
    <property type="entry name" value="Duplicated hybrid motif"/>
    <property type="match status" value="1"/>
</dbReference>
<dbReference type="InterPro" id="IPR016047">
    <property type="entry name" value="M23ase_b-sheet_dom"/>
</dbReference>
<dbReference type="PROSITE" id="PS51257">
    <property type="entry name" value="PROKAR_LIPOPROTEIN"/>
    <property type="match status" value="1"/>
</dbReference>
<evidence type="ECO:0000256" key="2">
    <source>
        <dbReference type="SAM" id="MobiDB-lite"/>
    </source>
</evidence>
<organism evidence="4 5">
    <name type="scientific">Sphingomonas mollis</name>
    <dbReference type="NCBI Taxonomy" id="2795726"/>
    <lineage>
        <taxon>Bacteria</taxon>
        <taxon>Pseudomonadati</taxon>
        <taxon>Pseudomonadota</taxon>
        <taxon>Alphaproteobacteria</taxon>
        <taxon>Sphingomonadales</taxon>
        <taxon>Sphingomonadaceae</taxon>
        <taxon>Sphingomonas</taxon>
    </lineage>
</organism>
<feature type="domain" description="LysM" evidence="3">
    <location>
        <begin position="79"/>
        <end position="123"/>
    </location>
</feature>
<feature type="region of interest" description="Disordered" evidence="2">
    <location>
        <begin position="20"/>
        <end position="66"/>
    </location>
</feature>